<reference evidence="4 5" key="1">
    <citation type="submission" date="2018-08" db="EMBL/GenBank/DDBJ databases">
        <title>Genomic investigation of the strawberry pathogen Phytophthora fragariae indicates pathogenicity is determined by transcriptional variation in three key races.</title>
        <authorList>
            <person name="Adams T.M."/>
            <person name="Armitage A.D."/>
            <person name="Sobczyk M.K."/>
            <person name="Bates H.J."/>
            <person name="Dunwell J.M."/>
            <person name="Nellist C.F."/>
            <person name="Harrison R.J."/>
        </authorList>
    </citation>
    <scope>NUCLEOTIDE SEQUENCE [LARGE SCALE GENOMIC DNA]</scope>
    <source>
        <strain evidence="3 5">A4</strain>
        <strain evidence="2 6">BC-23</strain>
        <strain evidence="1 4">NOV-9</strain>
    </source>
</reference>
<evidence type="ECO:0000313" key="5">
    <source>
        <dbReference type="Proteomes" id="UP000437068"/>
    </source>
</evidence>
<dbReference type="AlphaFoldDB" id="A0A6A4B3M5"/>
<evidence type="ECO:0000313" key="6">
    <source>
        <dbReference type="Proteomes" id="UP000476176"/>
    </source>
</evidence>
<dbReference type="Proteomes" id="UP000437068">
    <property type="component" value="Unassembled WGS sequence"/>
</dbReference>
<protein>
    <recommendedName>
        <fullName evidence="7">Helicase-associated domain-containing protein</fullName>
    </recommendedName>
</protein>
<organism evidence="3 5">
    <name type="scientific">Phytophthora fragariae</name>
    <dbReference type="NCBI Taxonomy" id="53985"/>
    <lineage>
        <taxon>Eukaryota</taxon>
        <taxon>Sar</taxon>
        <taxon>Stramenopiles</taxon>
        <taxon>Oomycota</taxon>
        <taxon>Peronosporomycetes</taxon>
        <taxon>Peronosporales</taxon>
        <taxon>Peronosporaceae</taxon>
        <taxon>Phytophthora</taxon>
    </lineage>
</organism>
<proteinExistence type="predicted"/>
<evidence type="ECO:0000313" key="2">
    <source>
        <dbReference type="EMBL" id="KAE9236497.1"/>
    </source>
</evidence>
<accession>A0A6A4B3M5</accession>
<dbReference type="Proteomes" id="UP000429523">
    <property type="component" value="Unassembled WGS sequence"/>
</dbReference>
<dbReference type="EMBL" id="QXGE01006167">
    <property type="protein sequence ID" value="KAE9265793.1"/>
    <property type="molecule type" value="Genomic_DNA"/>
</dbReference>
<gene>
    <name evidence="3" type="ORF">PF001_g30739</name>
    <name evidence="2" type="ORF">PF004_g8835</name>
    <name evidence="1" type="ORF">PF009_g11095</name>
</gene>
<dbReference type="EMBL" id="QXGF01000516">
    <property type="protein sequence ID" value="KAE8939061.1"/>
    <property type="molecule type" value="Genomic_DNA"/>
</dbReference>
<dbReference type="EMBL" id="QXGC01000419">
    <property type="protein sequence ID" value="KAE9236497.1"/>
    <property type="molecule type" value="Genomic_DNA"/>
</dbReference>
<dbReference type="PANTHER" id="PTHR37066">
    <property type="entry name" value="HELICASE-ASSOCIATED"/>
    <property type="match status" value="1"/>
</dbReference>
<sequence>MRDKTRLKELGFVWDFFESEWSKRIMPALEAFHQLHGHCRVSRSFVVPSEATWPENAHGLKLGIIVGTIHRSASHFDQIARSMNSLAAIEFDSKIAVSKWKNRVEPILTTFEQLYGHRNVPRDFVVPSTPPWQKKDWGIQLGKLEPR</sequence>
<dbReference type="Proteomes" id="UP000476176">
    <property type="component" value="Unassembled WGS sequence"/>
</dbReference>
<evidence type="ECO:0000313" key="3">
    <source>
        <dbReference type="EMBL" id="KAE9265793.1"/>
    </source>
</evidence>
<evidence type="ECO:0008006" key="7">
    <source>
        <dbReference type="Google" id="ProtNLM"/>
    </source>
</evidence>
<evidence type="ECO:0000313" key="1">
    <source>
        <dbReference type="EMBL" id="KAE8939061.1"/>
    </source>
</evidence>
<name>A0A6A4B3M5_9STRA</name>
<dbReference type="PANTHER" id="PTHR37066:SF1">
    <property type="entry name" value="LNS2_PITP DOMAIN-CONTAINING PROTEIN"/>
    <property type="match status" value="1"/>
</dbReference>
<evidence type="ECO:0000313" key="4">
    <source>
        <dbReference type="Proteomes" id="UP000429523"/>
    </source>
</evidence>
<comment type="caution">
    <text evidence="3">The sequence shown here is derived from an EMBL/GenBank/DDBJ whole genome shotgun (WGS) entry which is preliminary data.</text>
</comment>